<dbReference type="InterPro" id="IPR046582">
    <property type="entry name" value="DUF6630"/>
</dbReference>
<gene>
    <name evidence="2" type="ORF">BEN49_19155</name>
</gene>
<proteinExistence type="predicted"/>
<evidence type="ECO:0000313" key="3">
    <source>
        <dbReference type="Proteomes" id="UP000177506"/>
    </source>
</evidence>
<dbReference type="OrthoDB" id="879838at2"/>
<dbReference type="Proteomes" id="UP000177506">
    <property type="component" value="Unassembled WGS sequence"/>
</dbReference>
<comment type="caution">
    <text evidence="2">The sequence shown here is derived from an EMBL/GenBank/DDBJ whole genome shotgun (WGS) entry which is preliminary data.</text>
</comment>
<name>A0A1G1TL35_9BACT</name>
<dbReference type="Pfam" id="PF20335">
    <property type="entry name" value="DUF6630"/>
    <property type="match status" value="1"/>
</dbReference>
<reference evidence="2 3" key="1">
    <citation type="submission" date="2016-08" db="EMBL/GenBank/DDBJ databases">
        <title>Hymenobacter coccineus sp. nov., Hymenobacter lapidarius sp. nov. and Hymenobacter glacialis sp. nov., isolated from Antarctic soil.</title>
        <authorList>
            <person name="Sedlacek I."/>
            <person name="Kralova S."/>
            <person name="Kyrova K."/>
            <person name="Maslanova I."/>
            <person name="Stankova E."/>
            <person name="Vrbovska V."/>
            <person name="Nemec M."/>
            <person name="Bartak M."/>
            <person name="Svec P."/>
            <person name="Busse H.-J."/>
            <person name="Pantucek R."/>
        </authorList>
    </citation>
    <scope>NUCLEOTIDE SEQUENCE [LARGE SCALE GENOMIC DNA]</scope>
    <source>
        <strain evidence="2 3">CCM 8649</strain>
    </source>
</reference>
<evidence type="ECO:0000259" key="1">
    <source>
        <dbReference type="Pfam" id="PF20335"/>
    </source>
</evidence>
<keyword evidence="3" id="KW-1185">Reference proteome</keyword>
<feature type="domain" description="DUF6630" evidence="1">
    <location>
        <begin position="8"/>
        <end position="170"/>
    </location>
</feature>
<evidence type="ECO:0000313" key="2">
    <source>
        <dbReference type="EMBL" id="OGX91592.1"/>
    </source>
</evidence>
<sequence>MSPTPLHQFVQHFTGANAAAAARATARLALVLTDPEAYQIEFAEELAERGMAGALPAQELRDVALLDTLLAEDLAWESDEQDTSAELAEALNEILAQQGQGLALAPGALAGRRGAGPEQLDAAQDALEALGQALVLFTLDSDVFPLGIVADAQAEAVRQQADTLGFGVTVY</sequence>
<dbReference type="AlphaFoldDB" id="A0A1G1TL35"/>
<accession>A0A1G1TL35</accession>
<protein>
    <recommendedName>
        <fullName evidence="1">DUF6630 domain-containing protein</fullName>
    </recommendedName>
</protein>
<dbReference type="RefSeq" id="WP_070741062.1">
    <property type="nucleotide sequence ID" value="NZ_MDZA01000046.1"/>
</dbReference>
<organism evidence="2 3">
    <name type="scientific">Hymenobacter coccineus</name>
    <dbReference type="NCBI Taxonomy" id="1908235"/>
    <lineage>
        <taxon>Bacteria</taxon>
        <taxon>Pseudomonadati</taxon>
        <taxon>Bacteroidota</taxon>
        <taxon>Cytophagia</taxon>
        <taxon>Cytophagales</taxon>
        <taxon>Hymenobacteraceae</taxon>
        <taxon>Hymenobacter</taxon>
    </lineage>
</organism>
<dbReference type="EMBL" id="MDZA01000046">
    <property type="protein sequence ID" value="OGX91592.1"/>
    <property type="molecule type" value="Genomic_DNA"/>
</dbReference>